<evidence type="ECO:0000313" key="1">
    <source>
        <dbReference type="EMBL" id="MCV7226322.1"/>
    </source>
</evidence>
<dbReference type="InterPro" id="IPR012349">
    <property type="entry name" value="Split_barrel_FMN-bd"/>
</dbReference>
<evidence type="ECO:0008006" key="3">
    <source>
        <dbReference type="Google" id="ProtNLM"/>
    </source>
</evidence>
<dbReference type="Proteomes" id="UP001526201">
    <property type="component" value="Unassembled WGS sequence"/>
</dbReference>
<dbReference type="Gene3D" id="2.30.110.10">
    <property type="entry name" value="Electron Transport, Fmn-binding Protein, Chain A"/>
    <property type="match status" value="1"/>
</dbReference>
<dbReference type="EMBL" id="JACKTY010000021">
    <property type="protein sequence ID" value="MCV7226322.1"/>
    <property type="molecule type" value="Genomic_DNA"/>
</dbReference>
<protein>
    <recommendedName>
        <fullName evidence="3">DUF385 domain-containing protein</fullName>
    </recommendedName>
</protein>
<reference evidence="1 2" key="1">
    <citation type="journal article" date="2022" name="BMC Genomics">
        <title>Comparative genome analysis of mycobacteria focusing on tRNA and non-coding RNA.</title>
        <authorList>
            <person name="Behra P.R.K."/>
            <person name="Pettersson B.M.F."/>
            <person name="Ramesh M."/>
            <person name="Das S."/>
            <person name="Dasgupta S."/>
            <person name="Kirsebom L.A."/>
        </authorList>
    </citation>
    <scope>NUCLEOTIDE SEQUENCE [LARGE SCALE GENOMIC DNA]</scope>
    <source>
        <strain evidence="1 2">DSM 44078</strain>
    </source>
</reference>
<gene>
    <name evidence="1" type="ORF">H7J73_09805</name>
</gene>
<accession>A0ABT3CA34</accession>
<keyword evidence="2" id="KW-1185">Reference proteome</keyword>
<name>A0ABT3CA34_9MYCO</name>
<comment type="caution">
    <text evidence="1">The sequence shown here is derived from an EMBL/GenBank/DDBJ whole genome shotgun (WGS) entry which is preliminary data.</text>
</comment>
<evidence type="ECO:0000313" key="2">
    <source>
        <dbReference type="Proteomes" id="UP001526201"/>
    </source>
</evidence>
<proteinExistence type="predicted"/>
<sequence length="120" mass="12901">MPGVPFGGPLQRFVNLVNAGVTALAGAPVVGRFVERYITTISYVGRKSGRTFSLPIGYRRTGDDITIGVSMPDQKSWWRNFLGAGAPMTIALDGTERTGHAVATRDDRGRVTVALHLDAQ</sequence>
<organism evidence="1 2">
    <name type="scientific">Mycolicibacterium komossense</name>
    <dbReference type="NCBI Taxonomy" id="1779"/>
    <lineage>
        <taxon>Bacteria</taxon>
        <taxon>Bacillati</taxon>
        <taxon>Actinomycetota</taxon>
        <taxon>Actinomycetes</taxon>
        <taxon>Mycobacteriales</taxon>
        <taxon>Mycobacteriaceae</taxon>
        <taxon>Mycolicibacterium</taxon>
    </lineage>
</organism>